<dbReference type="GO" id="GO:0008811">
    <property type="term" value="F:chloramphenicol O-acetyltransferase activity"/>
    <property type="evidence" value="ECO:0007669"/>
    <property type="project" value="InterPro"/>
</dbReference>
<keyword evidence="2" id="KW-0808">Transferase</keyword>
<keyword evidence="3" id="KW-1185">Reference proteome</keyword>
<proteinExistence type="predicted"/>
<evidence type="ECO:0000313" key="3">
    <source>
        <dbReference type="Proteomes" id="UP000248198"/>
    </source>
</evidence>
<dbReference type="SUPFAM" id="SSF52777">
    <property type="entry name" value="CoA-dependent acyltransferases"/>
    <property type="match status" value="1"/>
</dbReference>
<dbReference type="SMART" id="SM01059">
    <property type="entry name" value="CAT"/>
    <property type="match status" value="1"/>
</dbReference>
<dbReference type="PANTHER" id="PTHR38474:SF1">
    <property type="entry name" value="SLR0299 PROTEIN"/>
    <property type="match status" value="1"/>
</dbReference>
<dbReference type="PIRSF" id="PIRSF000440">
    <property type="entry name" value="CAT"/>
    <property type="match status" value="1"/>
</dbReference>
<dbReference type="Pfam" id="PF00302">
    <property type="entry name" value="CAT"/>
    <property type="match status" value="1"/>
</dbReference>
<dbReference type="AlphaFoldDB" id="A0A318V0D4"/>
<gene>
    <name evidence="2" type="ORF">B0O44_101790</name>
</gene>
<feature type="active site" description="Proton acceptor" evidence="1">
    <location>
        <position position="189"/>
    </location>
</feature>
<name>A0A318V0D4_9SPHI</name>
<dbReference type="OrthoDB" id="9801766at2"/>
<organism evidence="2 3">
    <name type="scientific">Pedobacter nutrimenti</name>
    <dbReference type="NCBI Taxonomy" id="1241337"/>
    <lineage>
        <taxon>Bacteria</taxon>
        <taxon>Pseudomonadati</taxon>
        <taxon>Bacteroidota</taxon>
        <taxon>Sphingobacteriia</taxon>
        <taxon>Sphingobacteriales</taxon>
        <taxon>Sphingobacteriaceae</taxon>
        <taxon>Pedobacter</taxon>
    </lineage>
</organism>
<reference evidence="2 3" key="1">
    <citation type="submission" date="2018-06" db="EMBL/GenBank/DDBJ databases">
        <title>Genomic Encyclopedia of Archaeal and Bacterial Type Strains, Phase II (KMG-II): from individual species to whole genera.</title>
        <authorList>
            <person name="Goeker M."/>
        </authorList>
    </citation>
    <scope>NUCLEOTIDE SEQUENCE [LARGE SCALE GENOMIC DNA]</scope>
    <source>
        <strain evidence="2 3">DSM 27372</strain>
    </source>
</reference>
<dbReference type="Proteomes" id="UP000248198">
    <property type="component" value="Unassembled WGS sequence"/>
</dbReference>
<accession>A0A318V0D4</accession>
<dbReference type="PANTHER" id="PTHR38474">
    <property type="entry name" value="SLR0299 PROTEIN"/>
    <property type="match status" value="1"/>
</dbReference>
<comment type="caution">
    <text evidence="2">The sequence shown here is derived from an EMBL/GenBank/DDBJ whole genome shotgun (WGS) entry which is preliminary data.</text>
</comment>
<protein>
    <submittedName>
        <fullName evidence="2">Chloramphenicol O-acetyltransferase type A</fullName>
    </submittedName>
</protein>
<sequence>MNHSAKTKIDISAWKRKDHFYFFKDFEQPFFGISTALNCTSAYRYCKAYQIPFFLFYLHKSLMAVNALKEFKHRIEQDQVCEYECISGSVTVLRRDETFGFAYFGYDPDFKVFCKEVKEAIAQEKVARGLQSKADRKDVIHFSVLTGIEFTALQHAQKQSADSIPKIVFGKVKAQNGQVLMPLSIHVHHALCDGVHVSKLISSFQQHLELF</sequence>
<dbReference type="RefSeq" id="WP_110827366.1">
    <property type="nucleotide sequence ID" value="NZ_QKLU01000001.1"/>
</dbReference>
<dbReference type="EMBL" id="QKLU01000001">
    <property type="protein sequence ID" value="PYF77309.1"/>
    <property type="molecule type" value="Genomic_DNA"/>
</dbReference>
<dbReference type="InterPro" id="IPR001707">
    <property type="entry name" value="Cmp_AcTrfase"/>
</dbReference>
<evidence type="ECO:0000256" key="1">
    <source>
        <dbReference type="PIRSR" id="PIRSR000440-1"/>
    </source>
</evidence>
<evidence type="ECO:0000313" key="2">
    <source>
        <dbReference type="EMBL" id="PYF77309.1"/>
    </source>
</evidence>
<dbReference type="InterPro" id="IPR023213">
    <property type="entry name" value="CAT-like_dom_sf"/>
</dbReference>
<dbReference type="Gene3D" id="3.30.559.10">
    <property type="entry name" value="Chloramphenicol acetyltransferase-like domain"/>
    <property type="match status" value="1"/>
</dbReference>